<dbReference type="AlphaFoldDB" id="A0A521FC09"/>
<proteinExistence type="predicted"/>
<name>A0A521FC09_9RHOB</name>
<feature type="region of interest" description="Disordered" evidence="1">
    <location>
        <begin position="224"/>
        <end position="252"/>
    </location>
</feature>
<dbReference type="EMBL" id="FXTO01000026">
    <property type="protein sequence ID" value="SMO93699.1"/>
    <property type="molecule type" value="Genomic_DNA"/>
</dbReference>
<dbReference type="Proteomes" id="UP000316030">
    <property type="component" value="Unassembled WGS sequence"/>
</dbReference>
<organism evidence="2 3">
    <name type="scientific">Thalassovita litoralis</name>
    <dbReference type="NCBI Taxonomy" id="1010611"/>
    <lineage>
        <taxon>Bacteria</taxon>
        <taxon>Pseudomonadati</taxon>
        <taxon>Pseudomonadota</taxon>
        <taxon>Alphaproteobacteria</taxon>
        <taxon>Rhodobacterales</taxon>
        <taxon>Roseobacteraceae</taxon>
        <taxon>Thalassovita</taxon>
    </lineage>
</organism>
<reference evidence="2 3" key="1">
    <citation type="submission" date="2017-05" db="EMBL/GenBank/DDBJ databases">
        <authorList>
            <person name="Varghese N."/>
            <person name="Submissions S."/>
        </authorList>
    </citation>
    <scope>NUCLEOTIDE SEQUENCE [LARGE SCALE GENOMIC DNA]</scope>
    <source>
        <strain evidence="2 3">DSM 29506</strain>
    </source>
</reference>
<protein>
    <submittedName>
        <fullName evidence="2">Uncharacterized protein</fullName>
    </submittedName>
</protein>
<accession>A0A521FC09</accession>
<evidence type="ECO:0000313" key="2">
    <source>
        <dbReference type="EMBL" id="SMO93699.1"/>
    </source>
</evidence>
<feature type="compositionally biased region" description="Basic residues" evidence="1">
    <location>
        <begin position="242"/>
        <end position="252"/>
    </location>
</feature>
<sequence>MSVGWIRIERKLFDHQFFDDEPMSEREAWICMLTRAAWENTQHRVGTQMLNVPRGAFYCTQRDMAQTFGWKSHHRVQGFWSRLTDAEMIEVRSAPRKKCLVIIRNYEMYQSQYRQEQQPTETHLKVIKTDPPAAQSSDMERRERLLVAMGLNPMGRTPSGRTFGTVNDMFEASKWSADLGLSLDEQLAVIGEITAHRARAGEPPPTSFKFYTQPMARYAALKNGPKLEPDAKGTATNATGRPKIRAKAKNGI</sequence>
<gene>
    <name evidence="2" type="ORF">SAMN06265173_12649</name>
</gene>
<keyword evidence="3" id="KW-1185">Reference proteome</keyword>
<evidence type="ECO:0000256" key="1">
    <source>
        <dbReference type="SAM" id="MobiDB-lite"/>
    </source>
</evidence>
<evidence type="ECO:0000313" key="3">
    <source>
        <dbReference type="Proteomes" id="UP000316030"/>
    </source>
</evidence>